<dbReference type="AlphaFoldDB" id="A0AAN7ZWX9"/>
<dbReference type="GO" id="GO:0046872">
    <property type="term" value="F:metal ion binding"/>
    <property type="evidence" value="ECO:0007669"/>
    <property type="project" value="UniProtKB-KW"/>
</dbReference>
<evidence type="ECO:0000256" key="6">
    <source>
        <dbReference type="ARBA" id="ARBA00022801"/>
    </source>
</evidence>
<evidence type="ECO:0000256" key="2">
    <source>
        <dbReference type="ARBA" id="ARBA00004123"/>
    </source>
</evidence>
<dbReference type="Proteomes" id="UP001329430">
    <property type="component" value="Chromosome 1"/>
</dbReference>
<dbReference type="PANTHER" id="PTHR22930:SF284">
    <property type="entry name" value="DDE TNP4 DOMAIN-CONTAINING PROTEIN"/>
    <property type="match status" value="1"/>
</dbReference>
<keyword evidence="7" id="KW-0539">Nucleus</keyword>
<comment type="subcellular location">
    <subcellularLocation>
        <location evidence="2">Nucleus</location>
    </subcellularLocation>
</comment>
<dbReference type="EMBL" id="JAVRBK010000001">
    <property type="protein sequence ID" value="KAK5650121.1"/>
    <property type="molecule type" value="Genomic_DNA"/>
</dbReference>
<keyword evidence="5" id="KW-0479">Metal-binding</keyword>
<protein>
    <recommendedName>
        <fullName evidence="8">DDE Tnp4 domain-containing protein</fullName>
    </recommendedName>
</protein>
<comment type="caution">
    <text evidence="9">The sequence shown here is derived from an EMBL/GenBank/DDBJ whole genome shotgun (WGS) entry which is preliminary data.</text>
</comment>
<organism evidence="9 10">
    <name type="scientific">Pyrocoelia pectoralis</name>
    <dbReference type="NCBI Taxonomy" id="417401"/>
    <lineage>
        <taxon>Eukaryota</taxon>
        <taxon>Metazoa</taxon>
        <taxon>Ecdysozoa</taxon>
        <taxon>Arthropoda</taxon>
        <taxon>Hexapoda</taxon>
        <taxon>Insecta</taxon>
        <taxon>Pterygota</taxon>
        <taxon>Neoptera</taxon>
        <taxon>Endopterygota</taxon>
        <taxon>Coleoptera</taxon>
        <taxon>Polyphaga</taxon>
        <taxon>Elateriformia</taxon>
        <taxon>Elateroidea</taxon>
        <taxon>Lampyridae</taxon>
        <taxon>Lampyrinae</taxon>
        <taxon>Pyrocoelia</taxon>
    </lineage>
</organism>
<evidence type="ECO:0000256" key="1">
    <source>
        <dbReference type="ARBA" id="ARBA00001968"/>
    </source>
</evidence>
<feature type="domain" description="DDE Tnp4" evidence="8">
    <location>
        <begin position="178"/>
        <end position="341"/>
    </location>
</feature>
<name>A0AAN7ZWX9_9COLE</name>
<keyword evidence="4" id="KW-0540">Nuclease</keyword>
<evidence type="ECO:0000313" key="10">
    <source>
        <dbReference type="Proteomes" id="UP001329430"/>
    </source>
</evidence>
<dbReference type="GO" id="GO:0016787">
    <property type="term" value="F:hydrolase activity"/>
    <property type="evidence" value="ECO:0007669"/>
    <property type="project" value="UniProtKB-KW"/>
</dbReference>
<dbReference type="InterPro" id="IPR045249">
    <property type="entry name" value="HARBI1-like"/>
</dbReference>
<gene>
    <name evidence="9" type="ORF">RI129_001150</name>
</gene>
<proteinExistence type="inferred from homology"/>
<comment type="cofactor">
    <cofactor evidence="1">
        <name>a divalent metal cation</name>
        <dbReference type="ChEBI" id="CHEBI:60240"/>
    </cofactor>
</comment>
<accession>A0AAN7ZWX9</accession>
<evidence type="ECO:0000256" key="5">
    <source>
        <dbReference type="ARBA" id="ARBA00022723"/>
    </source>
</evidence>
<comment type="similarity">
    <text evidence="3">Belongs to the HARBI1 family.</text>
</comment>
<evidence type="ECO:0000259" key="8">
    <source>
        <dbReference type="Pfam" id="PF13359"/>
    </source>
</evidence>
<keyword evidence="10" id="KW-1185">Reference proteome</keyword>
<dbReference type="Pfam" id="PF13359">
    <property type="entry name" value="DDE_Tnp_4"/>
    <property type="match status" value="1"/>
</dbReference>
<sequence>MSSEDEYFLLAAAYSVLIKKKSNKLLQRPRNRTKWVKECLLKRSKYTHVNLLQELRFEPDDWRNYLRMDEDSYVRLLTLVSPLTERKDTMLRAAITPHERLTATLRYLATGRNYEDLKFSTLISPQSLGKIIPETCRAVVEVLKTEYMKFPATEDEWIRIANDFEKKCNFVNCVGACDGKHVNIIPPAGSGSYYYNYKGTHSLVLMAVVSANCEFIMCDFGINGRISDGGVLEYTNVYKKLKNGQLSLPAPIKPKNSEIVLPFVFIGDEAFTLRKKFVKPFSRKALNNEKKIFNYRLSRARSKVENAFGILSNRFRIFHTAISVNLEAIDNIVMATCVLHNYLRRRSGNLYAPNNNLYREDALTGTIELGLQPTDFISLQQTHNQRVDNVAKHVRELYLHYFNNEGAVEWQQRMVH</sequence>
<dbReference type="GO" id="GO:0004518">
    <property type="term" value="F:nuclease activity"/>
    <property type="evidence" value="ECO:0007669"/>
    <property type="project" value="UniProtKB-KW"/>
</dbReference>
<reference evidence="9 10" key="1">
    <citation type="journal article" date="2024" name="Insects">
        <title>An Improved Chromosome-Level Genome Assembly of the Firefly Pyrocoelia pectoralis.</title>
        <authorList>
            <person name="Fu X."/>
            <person name="Meyer-Rochow V.B."/>
            <person name="Ballantyne L."/>
            <person name="Zhu X."/>
        </authorList>
    </citation>
    <scope>NUCLEOTIDE SEQUENCE [LARGE SCALE GENOMIC DNA]</scope>
    <source>
        <strain evidence="9">XCY_ONT2</strain>
    </source>
</reference>
<evidence type="ECO:0000256" key="3">
    <source>
        <dbReference type="ARBA" id="ARBA00006958"/>
    </source>
</evidence>
<keyword evidence="6" id="KW-0378">Hydrolase</keyword>
<evidence type="ECO:0000256" key="7">
    <source>
        <dbReference type="ARBA" id="ARBA00023242"/>
    </source>
</evidence>
<evidence type="ECO:0000256" key="4">
    <source>
        <dbReference type="ARBA" id="ARBA00022722"/>
    </source>
</evidence>
<dbReference type="PANTHER" id="PTHR22930">
    <property type="match status" value="1"/>
</dbReference>
<dbReference type="GO" id="GO:0005634">
    <property type="term" value="C:nucleus"/>
    <property type="evidence" value="ECO:0007669"/>
    <property type="project" value="UniProtKB-SubCell"/>
</dbReference>
<dbReference type="InterPro" id="IPR027806">
    <property type="entry name" value="HARBI1_dom"/>
</dbReference>
<evidence type="ECO:0000313" key="9">
    <source>
        <dbReference type="EMBL" id="KAK5650121.1"/>
    </source>
</evidence>